<feature type="compositionally biased region" description="Basic and acidic residues" evidence="1">
    <location>
        <begin position="1"/>
        <end position="14"/>
    </location>
</feature>
<name>A0A7M4DSS6_9MICO</name>
<comment type="caution">
    <text evidence="2">The sequence shown here is derived from an EMBL/GenBank/DDBJ whole genome shotgun (WGS) entry which is preliminary data.</text>
</comment>
<reference evidence="2 3" key="1">
    <citation type="submission" date="2019-11" db="EMBL/GenBank/DDBJ databases">
        <authorList>
            <person name="Criscuolo A."/>
        </authorList>
    </citation>
    <scope>NUCLEOTIDE SEQUENCE [LARGE SCALE GENOMIC DNA]</scope>
    <source>
        <strain evidence="2">CIP111667</strain>
    </source>
</reference>
<feature type="region of interest" description="Disordered" evidence="1">
    <location>
        <begin position="1"/>
        <end position="20"/>
    </location>
</feature>
<protein>
    <submittedName>
        <fullName evidence="2">Uncharacterized protein</fullName>
    </submittedName>
</protein>
<evidence type="ECO:0000313" key="3">
    <source>
        <dbReference type="Proteomes" id="UP000419743"/>
    </source>
</evidence>
<organism evidence="2 3">
    <name type="scientific">Occultella aeris</name>
    <dbReference type="NCBI Taxonomy" id="2761496"/>
    <lineage>
        <taxon>Bacteria</taxon>
        <taxon>Bacillati</taxon>
        <taxon>Actinomycetota</taxon>
        <taxon>Actinomycetes</taxon>
        <taxon>Micrococcales</taxon>
        <taxon>Ruaniaceae</taxon>
        <taxon>Occultella</taxon>
    </lineage>
</organism>
<dbReference type="RefSeq" id="WP_156743780.1">
    <property type="nucleotide sequence ID" value="NZ_CACRYJ010000071.1"/>
</dbReference>
<dbReference type="Proteomes" id="UP000419743">
    <property type="component" value="Unassembled WGS sequence"/>
</dbReference>
<dbReference type="EMBL" id="CACRYJ010000071">
    <property type="protein sequence ID" value="VZO40520.1"/>
    <property type="molecule type" value="Genomic_DNA"/>
</dbReference>
<evidence type="ECO:0000256" key="1">
    <source>
        <dbReference type="SAM" id="MobiDB-lite"/>
    </source>
</evidence>
<accession>A0A7M4DSS6</accession>
<sequence>MGIDDIISKAKAEASPDGLEALSEQIAEQIKDRTPEEIDEITGQAAAKAKELG</sequence>
<evidence type="ECO:0000313" key="2">
    <source>
        <dbReference type="EMBL" id="VZO40520.1"/>
    </source>
</evidence>
<gene>
    <name evidence="2" type="ORF">HALOF300_05228</name>
</gene>
<dbReference type="AlphaFoldDB" id="A0A7M4DSS6"/>
<proteinExistence type="predicted"/>
<keyword evidence="3" id="KW-1185">Reference proteome</keyword>